<dbReference type="PROSITE" id="PS51188">
    <property type="entry name" value="ZF_CR"/>
    <property type="match status" value="1"/>
</dbReference>
<evidence type="ECO:0000256" key="7">
    <source>
        <dbReference type="ARBA" id="ARBA00031924"/>
    </source>
</evidence>
<dbReference type="Pfam" id="PF10230">
    <property type="entry name" value="LIDHydrolase"/>
    <property type="match status" value="1"/>
</dbReference>
<dbReference type="CDD" id="cd10719">
    <property type="entry name" value="DnaJ_zf"/>
    <property type="match status" value="1"/>
</dbReference>
<dbReference type="GO" id="GO:0004771">
    <property type="term" value="F:sterol ester esterase activity"/>
    <property type="evidence" value="ECO:0007669"/>
    <property type="project" value="UniProtKB-EC"/>
</dbReference>
<dbReference type="Pfam" id="PF01556">
    <property type="entry name" value="DnaJ_C"/>
    <property type="match status" value="1"/>
</dbReference>
<dbReference type="InterPro" id="IPR002939">
    <property type="entry name" value="DnaJ_C"/>
</dbReference>
<dbReference type="GO" id="GO:0051082">
    <property type="term" value="F:unfolded protein binding"/>
    <property type="evidence" value="ECO:0007669"/>
    <property type="project" value="InterPro"/>
</dbReference>
<dbReference type="InterPro" id="IPR008971">
    <property type="entry name" value="HSP40/DnaJ_pept-bd"/>
</dbReference>
<dbReference type="InterPro" id="IPR018253">
    <property type="entry name" value="DnaJ_domain_CS"/>
</dbReference>
<dbReference type="PROSITE" id="PS00636">
    <property type="entry name" value="DNAJ_1"/>
    <property type="match status" value="1"/>
</dbReference>
<dbReference type="GO" id="GO:0008270">
    <property type="term" value="F:zinc ion binding"/>
    <property type="evidence" value="ECO:0007669"/>
    <property type="project" value="UniProtKB-KW"/>
</dbReference>
<dbReference type="InterPro" id="IPR012724">
    <property type="entry name" value="DnaJ"/>
</dbReference>
<feature type="zinc finger region" description="CR-type" evidence="10">
    <location>
        <begin position="452"/>
        <end position="530"/>
    </location>
</feature>
<protein>
    <recommendedName>
        <fullName evidence="1">Lipid droplet-associated hydrolase</fullName>
        <ecNumber evidence="8">3.1.1.13</ecNumber>
    </recommendedName>
    <alternativeName>
        <fullName evidence="7">Lipid droplet-associated serine hydrolase</fullName>
    </alternativeName>
</protein>
<evidence type="ECO:0000256" key="3">
    <source>
        <dbReference type="ARBA" id="ARBA00022737"/>
    </source>
</evidence>
<dbReference type="InterPro" id="IPR051938">
    <property type="entry name" value="Apopto_cytoskel_mod"/>
</dbReference>
<evidence type="ECO:0000256" key="4">
    <source>
        <dbReference type="ARBA" id="ARBA00022771"/>
    </source>
</evidence>
<keyword evidence="2 10" id="KW-0479">Metal-binding</keyword>
<comment type="caution">
    <text evidence="13">The sequence shown here is derived from an EMBL/GenBank/DDBJ whole genome shotgun (WGS) entry which is preliminary data.</text>
</comment>
<dbReference type="GO" id="GO:0019915">
    <property type="term" value="P:lipid storage"/>
    <property type="evidence" value="ECO:0007669"/>
    <property type="project" value="InterPro"/>
</dbReference>
<evidence type="ECO:0000256" key="6">
    <source>
        <dbReference type="ARBA" id="ARBA00023186"/>
    </source>
</evidence>
<dbReference type="EC" id="3.1.1.13" evidence="8"/>
<dbReference type="Pfam" id="PF00226">
    <property type="entry name" value="DnaJ"/>
    <property type="match status" value="1"/>
</dbReference>
<dbReference type="GO" id="GO:0006457">
    <property type="term" value="P:protein folding"/>
    <property type="evidence" value="ECO:0007669"/>
    <property type="project" value="InterPro"/>
</dbReference>
<dbReference type="AlphaFoldDB" id="A0AAV7JVE3"/>
<dbReference type="Gene3D" id="2.10.230.10">
    <property type="entry name" value="Heat shock protein DnaJ, cysteine-rich domain"/>
    <property type="match status" value="1"/>
</dbReference>
<dbReference type="GO" id="GO:0031072">
    <property type="term" value="F:heat shock protein binding"/>
    <property type="evidence" value="ECO:0007669"/>
    <property type="project" value="InterPro"/>
</dbReference>
<reference evidence="13 14" key="1">
    <citation type="journal article" date="2023" name="BMC Biol.">
        <title>The compact genome of the sponge Oopsacas minuta (Hexactinellida) is lacking key metazoan core genes.</title>
        <authorList>
            <person name="Santini S."/>
            <person name="Schenkelaars Q."/>
            <person name="Jourda C."/>
            <person name="Duchesne M."/>
            <person name="Belahbib H."/>
            <person name="Rocher C."/>
            <person name="Selva M."/>
            <person name="Riesgo A."/>
            <person name="Vervoort M."/>
            <person name="Leys S.P."/>
            <person name="Kodjabachian L."/>
            <person name="Le Bivic A."/>
            <person name="Borchiellini C."/>
            <person name="Claverie J.M."/>
            <person name="Renard E."/>
        </authorList>
    </citation>
    <scope>NUCLEOTIDE SEQUENCE [LARGE SCALE GENOMIC DNA]</scope>
    <source>
        <strain evidence="13">SPO-2</strain>
    </source>
</reference>
<dbReference type="InterPro" id="IPR036869">
    <property type="entry name" value="J_dom_sf"/>
</dbReference>
<dbReference type="SUPFAM" id="SSF53474">
    <property type="entry name" value="alpha/beta-Hydrolases"/>
    <property type="match status" value="1"/>
</dbReference>
<proteinExistence type="inferred from homology"/>
<feature type="domain" description="CR-type" evidence="12">
    <location>
        <begin position="452"/>
        <end position="530"/>
    </location>
</feature>
<dbReference type="Pfam" id="PF00684">
    <property type="entry name" value="DnaJ_CXXCXGXG"/>
    <property type="match status" value="1"/>
</dbReference>
<keyword evidence="5 10" id="KW-0862">Zinc</keyword>
<dbReference type="CDD" id="cd10747">
    <property type="entry name" value="DnaJ_C"/>
    <property type="match status" value="1"/>
</dbReference>
<evidence type="ECO:0000256" key="1">
    <source>
        <dbReference type="ARBA" id="ARBA00019242"/>
    </source>
</evidence>
<dbReference type="Gene3D" id="1.10.287.110">
    <property type="entry name" value="DnaJ domain"/>
    <property type="match status" value="1"/>
</dbReference>
<evidence type="ECO:0000256" key="10">
    <source>
        <dbReference type="PROSITE-ProRule" id="PRU00546"/>
    </source>
</evidence>
<evidence type="ECO:0000256" key="5">
    <source>
        <dbReference type="ARBA" id="ARBA00022833"/>
    </source>
</evidence>
<dbReference type="PROSITE" id="PS50076">
    <property type="entry name" value="DNAJ_2"/>
    <property type="match status" value="1"/>
</dbReference>
<dbReference type="EMBL" id="JAKMXF010000298">
    <property type="protein sequence ID" value="KAI6652579.1"/>
    <property type="molecule type" value="Genomic_DNA"/>
</dbReference>
<dbReference type="HAMAP" id="MF_01152">
    <property type="entry name" value="DnaJ"/>
    <property type="match status" value="1"/>
</dbReference>
<dbReference type="GO" id="GO:0005524">
    <property type="term" value="F:ATP binding"/>
    <property type="evidence" value="ECO:0007669"/>
    <property type="project" value="InterPro"/>
</dbReference>
<keyword evidence="6" id="KW-0143">Chaperone</keyword>
<dbReference type="Gene3D" id="3.40.50.1820">
    <property type="entry name" value="alpha/beta hydrolase"/>
    <property type="match status" value="1"/>
</dbReference>
<dbReference type="CDD" id="cd06257">
    <property type="entry name" value="DnaJ"/>
    <property type="match status" value="1"/>
</dbReference>
<evidence type="ECO:0000313" key="14">
    <source>
        <dbReference type="Proteomes" id="UP001165289"/>
    </source>
</evidence>
<keyword evidence="4 10" id="KW-0863">Zinc-finger</keyword>
<gene>
    <name evidence="13" type="ORF">LOD99_4364</name>
</gene>
<evidence type="ECO:0000256" key="8">
    <source>
        <dbReference type="ARBA" id="ARBA00039150"/>
    </source>
</evidence>
<name>A0AAV7JVE3_9METZ</name>
<evidence type="ECO:0000259" key="12">
    <source>
        <dbReference type="PROSITE" id="PS51188"/>
    </source>
</evidence>
<evidence type="ECO:0000256" key="9">
    <source>
        <dbReference type="ARBA" id="ARBA00049527"/>
    </source>
</evidence>
<accession>A0AAV7JVE3</accession>
<sequence length="690" mass="78279">MSRRILLNGIDTGVIEFSPRNTDSSDYKIVIIPGNPGNAEYLYEFAYHIFTLTQRVNAVSVISHAGHSPPVVKQGEPPYFSLKDQTDHKLAYLELDSHKNSKIILIGHSMGCYVTQEMMKILPPDRVIKSFFLFPTIERMRLTPKGAFFISRTGRFCHRLLYYMTYFFHYCLPRRFLSAIIGLKYRSLSAQRSKILTNSTVSILNPTSMSNILGLSTEEMELIYRRDNEFLRENISKIVFYYGRSDGWAPLTFQADMVRDYPDNNNIHGRLVMSHIFRYSRILYLTSLSLRPNLYKVHPRVTSPIVTPSLTRTLFTSPALLAKRDYYEVLGVGRSASDSEIKKAYFNLAKKFHPDKNTKDPRAKEKFIEISNAYEILSDKDKRQQYDLMGHQDHSFGSGGFRYQDFHGAEQQFHSFTQEFEDIISQFMGGGSMGSSQISYTIALTFMEAVQGCTKQVPHSFQVQCETCEGHGADNSYGYTTCRFCKGSGVRGIQLGPIRIQETCDGCRGAGKMPKRMCLDCKGTGSVKERRELSIRVPAGVVHGQSTMVTDPVSGMKIILSFSVHESRDFRRDGDDIHSDVFVHMVQAVFGGNIRVLGLNGMMDVAVPAGIQSHHKIRLTGRGIPRINGTGLGDHYLHVKITIPKDLTEDQHQYLLNFAKSLDPEDIHGEYKEHDYSSIFAKLKRKVKGK</sequence>
<dbReference type="PANTHER" id="PTHR44145">
    <property type="entry name" value="DNAJ HOMOLOG SUBFAMILY A MEMBER 3, MITOCHONDRIAL"/>
    <property type="match status" value="1"/>
</dbReference>
<dbReference type="Proteomes" id="UP001165289">
    <property type="component" value="Unassembled WGS sequence"/>
</dbReference>
<evidence type="ECO:0000256" key="2">
    <source>
        <dbReference type="ARBA" id="ARBA00022723"/>
    </source>
</evidence>
<comment type="catalytic activity">
    <reaction evidence="9">
        <text>a cholesterol ester + H2O = cholesterol + a fatty acid + H(+)</text>
        <dbReference type="Rhea" id="RHEA:36403"/>
        <dbReference type="ChEBI" id="CHEBI:15377"/>
        <dbReference type="ChEBI" id="CHEBI:15378"/>
        <dbReference type="ChEBI" id="CHEBI:16113"/>
        <dbReference type="ChEBI" id="CHEBI:17002"/>
        <dbReference type="ChEBI" id="CHEBI:28868"/>
        <dbReference type="EC" id="3.1.1.13"/>
    </reaction>
    <physiologicalReaction direction="left-to-right" evidence="9">
        <dbReference type="Rhea" id="RHEA:36404"/>
    </physiologicalReaction>
</comment>
<dbReference type="PRINTS" id="PR00625">
    <property type="entry name" value="JDOMAIN"/>
</dbReference>
<dbReference type="InterPro" id="IPR029058">
    <property type="entry name" value="AB_hydrolase_fold"/>
</dbReference>
<dbReference type="InterPro" id="IPR036410">
    <property type="entry name" value="HSP_DnaJ_Cys-rich_dom_sf"/>
</dbReference>
<evidence type="ECO:0000259" key="11">
    <source>
        <dbReference type="PROSITE" id="PS50076"/>
    </source>
</evidence>
<dbReference type="SUPFAM" id="SSF57938">
    <property type="entry name" value="DnaJ/Hsp40 cysteine-rich domain"/>
    <property type="match status" value="1"/>
</dbReference>
<dbReference type="FunFam" id="2.60.260.20:FF:000005">
    <property type="entry name" value="Chaperone protein dnaJ 1, mitochondrial"/>
    <property type="match status" value="1"/>
</dbReference>
<dbReference type="PANTHER" id="PTHR44145:SF3">
    <property type="entry name" value="DNAJ HOMOLOG SUBFAMILY A MEMBER 3, MITOCHONDRIAL"/>
    <property type="match status" value="1"/>
</dbReference>
<dbReference type="InterPro" id="IPR001305">
    <property type="entry name" value="HSP_DnaJ_Cys-rich_dom"/>
</dbReference>
<dbReference type="GO" id="GO:0009408">
    <property type="term" value="P:response to heat"/>
    <property type="evidence" value="ECO:0007669"/>
    <property type="project" value="InterPro"/>
</dbReference>
<keyword evidence="14" id="KW-1185">Reference proteome</keyword>
<keyword evidence="3" id="KW-0677">Repeat</keyword>
<dbReference type="GO" id="GO:0005811">
    <property type="term" value="C:lipid droplet"/>
    <property type="evidence" value="ECO:0007669"/>
    <property type="project" value="InterPro"/>
</dbReference>
<evidence type="ECO:0000313" key="13">
    <source>
        <dbReference type="EMBL" id="KAI6652579.1"/>
    </source>
</evidence>
<dbReference type="InterPro" id="IPR001623">
    <property type="entry name" value="DnaJ_domain"/>
</dbReference>
<dbReference type="InterPro" id="IPR019363">
    <property type="entry name" value="LDAH"/>
</dbReference>
<dbReference type="SUPFAM" id="SSF46565">
    <property type="entry name" value="Chaperone J-domain"/>
    <property type="match status" value="1"/>
</dbReference>
<organism evidence="13 14">
    <name type="scientific">Oopsacas minuta</name>
    <dbReference type="NCBI Taxonomy" id="111878"/>
    <lineage>
        <taxon>Eukaryota</taxon>
        <taxon>Metazoa</taxon>
        <taxon>Porifera</taxon>
        <taxon>Hexactinellida</taxon>
        <taxon>Hexasterophora</taxon>
        <taxon>Lyssacinosida</taxon>
        <taxon>Leucopsacidae</taxon>
        <taxon>Oopsacas</taxon>
    </lineage>
</organism>
<dbReference type="SUPFAM" id="SSF49493">
    <property type="entry name" value="HSP40/DnaJ peptide-binding domain"/>
    <property type="match status" value="1"/>
</dbReference>
<feature type="domain" description="J" evidence="11">
    <location>
        <begin position="325"/>
        <end position="390"/>
    </location>
</feature>
<dbReference type="SMART" id="SM00271">
    <property type="entry name" value="DnaJ"/>
    <property type="match status" value="1"/>
</dbReference>
<dbReference type="Gene3D" id="2.60.260.20">
    <property type="entry name" value="Urease metallochaperone UreE, N-terminal domain"/>
    <property type="match status" value="2"/>
</dbReference>